<comment type="caution">
    <text evidence="3">The sequence shown here is derived from an EMBL/GenBank/DDBJ whole genome shotgun (WGS) entry which is preliminary data.</text>
</comment>
<keyword evidence="3" id="KW-0238">DNA-binding</keyword>
<dbReference type="SUPFAM" id="SSF51735">
    <property type="entry name" value="NAD(P)-binding Rossmann-fold domains"/>
    <property type="match status" value="1"/>
</dbReference>
<protein>
    <submittedName>
        <fullName evidence="3">UV-damaged DNA-binding protein rad7</fullName>
    </submittedName>
</protein>
<proteinExistence type="inferred from homology"/>
<organism evidence="3 4">
    <name type="scientific">Sporothrix epigloea</name>
    <dbReference type="NCBI Taxonomy" id="1892477"/>
    <lineage>
        <taxon>Eukaryota</taxon>
        <taxon>Fungi</taxon>
        <taxon>Dikarya</taxon>
        <taxon>Ascomycota</taxon>
        <taxon>Pezizomycotina</taxon>
        <taxon>Sordariomycetes</taxon>
        <taxon>Sordariomycetidae</taxon>
        <taxon>Ophiostomatales</taxon>
        <taxon>Ophiostomataceae</taxon>
        <taxon>Sporothrix</taxon>
    </lineage>
</organism>
<evidence type="ECO:0000256" key="2">
    <source>
        <dbReference type="ARBA" id="ARBA00023002"/>
    </source>
</evidence>
<evidence type="ECO:0000313" key="3">
    <source>
        <dbReference type="EMBL" id="CAK7273831.1"/>
    </source>
</evidence>
<dbReference type="Gene3D" id="3.40.50.720">
    <property type="entry name" value="NAD(P)-binding Rossmann-like Domain"/>
    <property type="match status" value="1"/>
</dbReference>
<evidence type="ECO:0000256" key="1">
    <source>
        <dbReference type="ARBA" id="ARBA00006484"/>
    </source>
</evidence>
<accession>A0ABP0DZV2</accession>
<keyword evidence="4" id="KW-1185">Reference proteome</keyword>
<comment type="similarity">
    <text evidence="1">Belongs to the short-chain dehydrogenases/reductases (SDR) family.</text>
</comment>
<dbReference type="PRINTS" id="PR00081">
    <property type="entry name" value="GDHRDH"/>
</dbReference>
<dbReference type="PANTHER" id="PTHR43669:SF11">
    <property type="entry name" value="SHORT-CHAIN DEHYDROGENASE_OXIDOREDUCTASE"/>
    <property type="match status" value="1"/>
</dbReference>
<dbReference type="InterPro" id="IPR002347">
    <property type="entry name" value="SDR_fam"/>
</dbReference>
<name>A0ABP0DZV2_9PEZI</name>
<dbReference type="Proteomes" id="UP001642502">
    <property type="component" value="Unassembled WGS sequence"/>
</dbReference>
<dbReference type="GO" id="GO:0003677">
    <property type="term" value="F:DNA binding"/>
    <property type="evidence" value="ECO:0007669"/>
    <property type="project" value="UniProtKB-KW"/>
</dbReference>
<gene>
    <name evidence="3" type="primary">RAD7_2</name>
    <name evidence="3" type="ORF">SEPCBS119000_005859</name>
</gene>
<dbReference type="InterPro" id="IPR036291">
    <property type="entry name" value="NAD(P)-bd_dom_sf"/>
</dbReference>
<evidence type="ECO:0000313" key="4">
    <source>
        <dbReference type="Proteomes" id="UP001642502"/>
    </source>
</evidence>
<dbReference type="Pfam" id="PF00106">
    <property type="entry name" value="adh_short"/>
    <property type="match status" value="1"/>
</dbReference>
<keyword evidence="2" id="KW-0560">Oxidoreductase</keyword>
<dbReference type="PANTHER" id="PTHR43669">
    <property type="entry name" value="5-KETO-D-GLUCONATE 5-REDUCTASE"/>
    <property type="match status" value="1"/>
</dbReference>
<dbReference type="EMBL" id="CAWUON010000123">
    <property type="protein sequence ID" value="CAK7273831.1"/>
    <property type="molecule type" value="Genomic_DNA"/>
</dbReference>
<sequence>MALYKKALIVGATSGIGEALAIKLAETGSRVVAVGRRVERLQALLGKAPHGMISTMVLDITDLPSIASFVKALFSAHPDIDAVVLNSGVQRAFDFGKPDTVDLGTLELELKTNYTAYVYLVTALLPHLQELSKVQETQLVFISATLGLVPSLVRTPNYNASKAALHSFITTVRQQQIDAGFEKLRIIEVFPPAVQTELHDTVHQPDLIGGNSLGMPLAAFTNELFAKLGAGPKLFVGIGPAEILIAEGGLEYQRQEMFETQQVHVKAALGKFLNKTC</sequence>
<reference evidence="3 4" key="1">
    <citation type="submission" date="2024-01" db="EMBL/GenBank/DDBJ databases">
        <authorList>
            <person name="Allen C."/>
            <person name="Tagirdzhanova G."/>
        </authorList>
    </citation>
    <scope>NUCLEOTIDE SEQUENCE [LARGE SCALE GENOMIC DNA]</scope>
    <source>
        <strain evidence="3 4">CBS 119000</strain>
    </source>
</reference>